<dbReference type="NCBIfam" id="NF033529">
    <property type="entry name" value="transpos_ISLre2"/>
    <property type="match status" value="1"/>
</dbReference>
<proteinExistence type="inferred from homology"/>
<dbReference type="Proteomes" id="UP000322976">
    <property type="component" value="Unassembled WGS sequence"/>
</dbReference>
<comment type="caution">
    <text evidence="2">The sequence shown here is derived from an EMBL/GenBank/DDBJ whole genome shotgun (WGS) entry which is preliminary data.</text>
</comment>
<gene>
    <name evidence="2" type="ORF">FWJ32_13195</name>
</gene>
<accession>A0A5D8Q6F8</accession>
<dbReference type="EMBL" id="VTPS01000049">
    <property type="protein sequence ID" value="TZE79729.1"/>
    <property type="molecule type" value="Genomic_DNA"/>
</dbReference>
<comment type="similarity">
    <text evidence="1">Belongs to the UPF0236 family.</text>
</comment>
<dbReference type="RefSeq" id="WP_149546425.1">
    <property type="nucleotide sequence ID" value="NZ_VTPS01000049.1"/>
</dbReference>
<dbReference type="Pfam" id="PF06782">
    <property type="entry name" value="UPF0236"/>
    <property type="match status" value="1"/>
</dbReference>
<evidence type="ECO:0000313" key="2">
    <source>
        <dbReference type="EMBL" id="TZE79729.1"/>
    </source>
</evidence>
<dbReference type="InterPro" id="IPR009620">
    <property type="entry name" value="UPF0236"/>
</dbReference>
<dbReference type="AlphaFoldDB" id="A0A5D8Q6F8"/>
<protein>
    <submittedName>
        <fullName evidence="2">ISLre2 family transposase</fullName>
    </submittedName>
</protein>
<reference evidence="2 3" key="1">
    <citation type="submission" date="2019-08" db="EMBL/GenBank/DDBJ databases">
        <title>Calorimonas adulescens gen. nov., sp. nov., an anaerobic thermophilic bacterium from Sakhalin hot spring.</title>
        <authorList>
            <person name="Khomyakova M.A."/>
            <person name="Merkel A.Y."/>
            <person name="Novikov A."/>
            <person name="Bonch-Osmolovskaya E.A."/>
            <person name="Slobodkin A.I."/>
        </authorList>
    </citation>
    <scope>NUCLEOTIDE SEQUENCE [LARGE SCALE GENOMIC DNA]</scope>
    <source>
        <strain evidence="2 3">A05MB</strain>
    </source>
</reference>
<feature type="non-terminal residue" evidence="2">
    <location>
        <position position="1"/>
    </location>
</feature>
<keyword evidence="3" id="KW-1185">Reference proteome</keyword>
<evidence type="ECO:0000313" key="3">
    <source>
        <dbReference type="Proteomes" id="UP000322976"/>
    </source>
</evidence>
<organism evidence="2 3">
    <name type="scientific">Calorimonas adulescens</name>
    <dbReference type="NCBI Taxonomy" id="2606906"/>
    <lineage>
        <taxon>Bacteria</taxon>
        <taxon>Bacillati</taxon>
        <taxon>Bacillota</taxon>
        <taxon>Clostridia</taxon>
        <taxon>Thermoanaerobacterales</taxon>
        <taxon>Thermoanaerobacteraceae</taxon>
        <taxon>Calorimonas</taxon>
    </lineage>
</organism>
<evidence type="ECO:0000256" key="1">
    <source>
        <dbReference type="ARBA" id="ARBA00006539"/>
    </source>
</evidence>
<name>A0A5D8Q6F8_9THEO</name>
<sequence>EIIDLSTILSYEKSIKELKRDGSKCNLSRQTVMNTLKKTDDIESYKIPKTKKKTDILYIEADEDHIHLQNGKNAIVKLVYVHEGKETTGDRNALKNPKYFSGIYEGEETEDLWKDVWTYIKDTYEEESIKKIYITGDGADWIRFGAEYLPNAIYVLDLFHLQKYITAALKNDKKSKRDLWRAILKKDREKVNEILIQKHEELKTDGPNDPINKCLIYINNNWDGICAYKDYQDEITGCSAESHVSHILSERLSRGPISWSKEGAHKMAKLRAVKADGISLKDAIIKQQINDLKPVELPKETIKRAKKKINKIYSQISNIDNLPVLLNKRTFTSMAIRSLLHDYAII</sequence>